<organism evidence="1 2">
    <name type="scientific">Haemophilus influenzae</name>
    <dbReference type="NCBI Taxonomy" id="727"/>
    <lineage>
        <taxon>Bacteria</taxon>
        <taxon>Pseudomonadati</taxon>
        <taxon>Pseudomonadota</taxon>
        <taxon>Gammaproteobacteria</taxon>
        <taxon>Pasteurellales</taxon>
        <taxon>Pasteurellaceae</taxon>
        <taxon>Haemophilus</taxon>
    </lineage>
</organism>
<gene>
    <name evidence="1" type="primary">hsdR1_3</name>
    <name evidence="1" type="ORF">NCTC11872_00613</name>
</gene>
<dbReference type="InterPro" id="IPR027417">
    <property type="entry name" value="P-loop_NTPase"/>
</dbReference>
<proteinExistence type="predicted"/>
<dbReference type="Proteomes" id="UP000249936">
    <property type="component" value="Unassembled WGS sequence"/>
</dbReference>
<protein>
    <submittedName>
        <fullName evidence="1">Type I site-specific restriction-modification system, R subunit</fullName>
    </submittedName>
</protein>
<reference evidence="1 2" key="1">
    <citation type="submission" date="2018-06" db="EMBL/GenBank/DDBJ databases">
        <authorList>
            <consortium name="Pathogen Informatics"/>
            <person name="Doyle S."/>
        </authorList>
    </citation>
    <scope>NUCLEOTIDE SEQUENCE [LARGE SCALE GENOMIC DNA]</scope>
    <source>
        <strain evidence="1 2">NCTC11872</strain>
    </source>
</reference>
<accession>A0A2X1PJD2</accession>
<evidence type="ECO:0000313" key="2">
    <source>
        <dbReference type="Proteomes" id="UP000249936"/>
    </source>
</evidence>
<dbReference type="PANTHER" id="PTHR42927">
    <property type="entry name" value="HELICASE SUPERFAMILY 1 AND 2 DOMAIN-CONTAINING PROTEIN"/>
    <property type="match status" value="1"/>
</dbReference>
<name>A0A2X1PJD2_HAEIF</name>
<dbReference type="EMBL" id="UASK01000004">
    <property type="protein sequence ID" value="SPX41029.1"/>
    <property type="molecule type" value="Genomic_DNA"/>
</dbReference>
<sequence>MRRILLLPPPPKNSTLEKFGEKQADGKFKPFHLYSMKQAIEEGFILDVIANYTTYKSFYEITKSIEDNPEFDSKKAQSRLKAYVERSQQTIDTKAEIMLDHFIRQIFNRKKLKGKAKGMVVTQNIETAIRYFQALKRLLAGRGNPFKIAIAFSGSKVVDGVEYTEAEMNGFAESETKEYFDQDEYRFAGGRQ</sequence>
<evidence type="ECO:0000313" key="1">
    <source>
        <dbReference type="EMBL" id="SPX41029.1"/>
    </source>
</evidence>
<dbReference type="Gene3D" id="3.40.50.300">
    <property type="entry name" value="P-loop containing nucleotide triphosphate hydrolases"/>
    <property type="match status" value="1"/>
</dbReference>
<dbReference type="PANTHER" id="PTHR42927:SF1">
    <property type="entry name" value="HELICASE SUPERFAMILY 1 AND 2 DOMAIN-CONTAINING PROTEIN"/>
    <property type="match status" value="1"/>
</dbReference>
<dbReference type="AlphaFoldDB" id="A0A2X1PJD2"/>